<dbReference type="InterPro" id="IPR000056">
    <property type="entry name" value="Ribul_P_3_epim-like"/>
</dbReference>
<keyword evidence="4" id="KW-1185">Reference proteome</keyword>
<dbReference type="Gene3D" id="3.20.20.70">
    <property type="entry name" value="Aldolase class I"/>
    <property type="match status" value="1"/>
</dbReference>
<name>A0A1G5WWP8_9EURY</name>
<keyword evidence="2" id="KW-0413">Isomerase</keyword>
<organism evidence="3 4">
    <name type="scientific">Methanobrevibacter millerae</name>
    <dbReference type="NCBI Taxonomy" id="230361"/>
    <lineage>
        <taxon>Archaea</taxon>
        <taxon>Methanobacteriati</taxon>
        <taxon>Methanobacteriota</taxon>
        <taxon>Methanomada group</taxon>
        <taxon>Methanobacteria</taxon>
        <taxon>Methanobacteriales</taxon>
        <taxon>Methanobacteriaceae</taxon>
        <taxon>Methanobrevibacter</taxon>
    </lineage>
</organism>
<protein>
    <submittedName>
        <fullName evidence="3">Ribulose-phosphate 3-epimerase</fullName>
    </submittedName>
</protein>
<sequence length="225" mass="26026">MNKKGKLSASMMCAGLDKLFYFLTEFKEVNLEYLHIDIMDGQFVPNFALGTDYVKSLRRITEIPFDYHFLVNNPLEKMSWFDIREGDQVSFHFENNDKIQECIDYLTRLGARKFIAINPKTNFHELDEYFPQIDGILVMHTPPGFAGKKLIPETIEKVGDLRKYLNEINLDLEIESDGNVSIEHAEKLYAQGSTIFVSGTSSLFMNSEKPIKEIIIEKRKVIGWK</sequence>
<evidence type="ECO:0000256" key="2">
    <source>
        <dbReference type="ARBA" id="ARBA00023235"/>
    </source>
</evidence>
<dbReference type="GO" id="GO:0005975">
    <property type="term" value="P:carbohydrate metabolic process"/>
    <property type="evidence" value="ECO:0007669"/>
    <property type="project" value="InterPro"/>
</dbReference>
<dbReference type="NCBIfam" id="NF004076">
    <property type="entry name" value="PRK05581.1-4"/>
    <property type="match status" value="1"/>
</dbReference>
<proteinExistence type="predicted"/>
<accession>A0A1G5WWP8</accession>
<dbReference type="RefSeq" id="WP_149732286.1">
    <property type="nucleotide sequence ID" value="NZ_FMXB01000014.1"/>
</dbReference>
<dbReference type="EMBL" id="FMXB01000014">
    <property type="protein sequence ID" value="SDA62559.1"/>
    <property type="molecule type" value="Genomic_DNA"/>
</dbReference>
<reference evidence="3 4" key="1">
    <citation type="submission" date="2016-10" db="EMBL/GenBank/DDBJ databases">
        <authorList>
            <person name="Varghese N."/>
            <person name="Submissions S."/>
        </authorList>
    </citation>
    <scope>NUCLEOTIDE SEQUENCE [LARGE SCALE GENOMIC DNA]</scope>
    <source>
        <strain evidence="3 4">DSM 16643</strain>
    </source>
</reference>
<dbReference type="PANTHER" id="PTHR11749">
    <property type="entry name" value="RIBULOSE-5-PHOSPHATE-3-EPIMERASE"/>
    <property type="match status" value="1"/>
</dbReference>
<dbReference type="GO" id="GO:0016857">
    <property type="term" value="F:racemase and epimerase activity, acting on carbohydrates and derivatives"/>
    <property type="evidence" value="ECO:0007669"/>
    <property type="project" value="InterPro"/>
</dbReference>
<dbReference type="OrthoDB" id="53073at2157"/>
<dbReference type="InterPro" id="IPR011060">
    <property type="entry name" value="RibuloseP-bd_barrel"/>
</dbReference>
<dbReference type="AlphaFoldDB" id="A0A1G5WWP8"/>
<dbReference type="InterPro" id="IPR013785">
    <property type="entry name" value="Aldolase_TIM"/>
</dbReference>
<dbReference type="Proteomes" id="UP000323439">
    <property type="component" value="Unassembled WGS sequence"/>
</dbReference>
<dbReference type="GO" id="GO:0046872">
    <property type="term" value="F:metal ion binding"/>
    <property type="evidence" value="ECO:0007669"/>
    <property type="project" value="UniProtKB-KW"/>
</dbReference>
<dbReference type="Pfam" id="PF00834">
    <property type="entry name" value="Ribul_P_3_epim"/>
    <property type="match status" value="1"/>
</dbReference>
<evidence type="ECO:0000313" key="4">
    <source>
        <dbReference type="Proteomes" id="UP000323439"/>
    </source>
</evidence>
<gene>
    <name evidence="3" type="ORF">SAMN02910315_01763</name>
</gene>
<keyword evidence="1" id="KW-0479">Metal-binding</keyword>
<dbReference type="CDD" id="cd00429">
    <property type="entry name" value="RPE"/>
    <property type="match status" value="1"/>
</dbReference>
<evidence type="ECO:0000313" key="3">
    <source>
        <dbReference type="EMBL" id="SDA62559.1"/>
    </source>
</evidence>
<dbReference type="PROSITE" id="PS01085">
    <property type="entry name" value="RIBUL_P_3_EPIMER_1"/>
    <property type="match status" value="1"/>
</dbReference>
<dbReference type="SUPFAM" id="SSF51366">
    <property type="entry name" value="Ribulose-phoshate binding barrel"/>
    <property type="match status" value="1"/>
</dbReference>
<evidence type="ECO:0000256" key="1">
    <source>
        <dbReference type="ARBA" id="ARBA00022723"/>
    </source>
</evidence>